<sequence length="273" mass="30974">MDQDEDISDVASVSTAYSRTSRNPRRSQVLERDGMISGSETLSSDGRSWSPPSYPLRRTAAELIDAEYALVRIAPEGPEIVDLGDMVDDLDETVGEFLQVPSISPLNDGSLEVLVRNAHLPNLRRKVHESPVRLTLDSKYCPLEPLPEEVECWGLQAARELYALWFFQRATRVVRSSWAVAQMYYCHALERHRAIIRARLRGMIVIGIIKDSISDCLRMKRRDEEIRSMLMFIRRRLSKSRTGQSLRHSFQLGDVIQAESLATSVTRTSIAVD</sequence>
<comment type="caution">
    <text evidence="2">The sequence shown here is derived from an EMBL/GenBank/DDBJ whole genome shotgun (WGS) entry which is preliminary data.</text>
</comment>
<organism evidence="2 3">
    <name type="scientific">Knufia peltigerae</name>
    <dbReference type="NCBI Taxonomy" id="1002370"/>
    <lineage>
        <taxon>Eukaryota</taxon>
        <taxon>Fungi</taxon>
        <taxon>Dikarya</taxon>
        <taxon>Ascomycota</taxon>
        <taxon>Pezizomycotina</taxon>
        <taxon>Eurotiomycetes</taxon>
        <taxon>Chaetothyriomycetidae</taxon>
        <taxon>Chaetothyriales</taxon>
        <taxon>Trichomeriaceae</taxon>
        <taxon>Knufia</taxon>
    </lineage>
</organism>
<name>A0AA39D3V9_9EURO</name>
<evidence type="ECO:0000256" key="1">
    <source>
        <dbReference type="SAM" id="MobiDB-lite"/>
    </source>
</evidence>
<feature type="region of interest" description="Disordered" evidence="1">
    <location>
        <begin position="1"/>
        <end position="51"/>
    </location>
</feature>
<protein>
    <submittedName>
        <fullName evidence="2">Uncharacterized protein</fullName>
    </submittedName>
</protein>
<keyword evidence="3" id="KW-1185">Reference proteome</keyword>
<reference evidence="2" key="1">
    <citation type="submission" date="2022-10" db="EMBL/GenBank/DDBJ databases">
        <title>Culturing micro-colonial fungi from biological soil crusts in the Mojave desert and describing Neophaeococcomyces mojavensis, and introducing the new genera and species Taxawa tesnikishii.</title>
        <authorList>
            <person name="Kurbessoian T."/>
            <person name="Stajich J.E."/>
        </authorList>
    </citation>
    <scope>NUCLEOTIDE SEQUENCE</scope>
    <source>
        <strain evidence="2">TK_35</strain>
    </source>
</reference>
<evidence type="ECO:0000313" key="2">
    <source>
        <dbReference type="EMBL" id="KAJ9644788.1"/>
    </source>
</evidence>
<feature type="compositionally biased region" description="Polar residues" evidence="1">
    <location>
        <begin position="11"/>
        <end position="21"/>
    </location>
</feature>
<gene>
    <name evidence="2" type="ORF">H2204_001250</name>
</gene>
<proteinExistence type="predicted"/>
<feature type="compositionally biased region" description="Polar residues" evidence="1">
    <location>
        <begin position="38"/>
        <end position="51"/>
    </location>
</feature>
<dbReference type="EMBL" id="JAPDRN010000005">
    <property type="protein sequence ID" value="KAJ9644788.1"/>
    <property type="molecule type" value="Genomic_DNA"/>
</dbReference>
<evidence type="ECO:0000313" key="3">
    <source>
        <dbReference type="Proteomes" id="UP001172681"/>
    </source>
</evidence>
<dbReference type="Proteomes" id="UP001172681">
    <property type="component" value="Unassembled WGS sequence"/>
</dbReference>
<accession>A0AA39D3V9</accession>
<dbReference type="AlphaFoldDB" id="A0AA39D3V9"/>